<dbReference type="EMBL" id="HBUF01347968">
    <property type="protein sequence ID" value="CAG6711262.1"/>
    <property type="molecule type" value="Transcribed_RNA"/>
</dbReference>
<evidence type="ECO:0000256" key="1">
    <source>
        <dbReference type="ARBA" id="ARBA00004325"/>
    </source>
</evidence>
<organism evidence="8">
    <name type="scientific">Cacopsylla melanoneura</name>
    <dbReference type="NCBI Taxonomy" id="428564"/>
    <lineage>
        <taxon>Eukaryota</taxon>
        <taxon>Metazoa</taxon>
        <taxon>Ecdysozoa</taxon>
        <taxon>Arthropoda</taxon>
        <taxon>Hexapoda</taxon>
        <taxon>Insecta</taxon>
        <taxon>Pterygota</taxon>
        <taxon>Neoptera</taxon>
        <taxon>Paraneoptera</taxon>
        <taxon>Hemiptera</taxon>
        <taxon>Sternorrhyncha</taxon>
        <taxon>Psylloidea</taxon>
        <taxon>Psyllidae</taxon>
        <taxon>Psyllinae</taxon>
        <taxon>Cacopsylla</taxon>
    </lineage>
</organism>
<dbReference type="EMBL" id="HBUF01227728">
    <property type="protein sequence ID" value="CAG6672158.1"/>
    <property type="molecule type" value="Transcribed_RNA"/>
</dbReference>
<dbReference type="EMBL" id="HBUF01065607">
    <property type="protein sequence ID" value="CAG6627529.1"/>
    <property type="molecule type" value="Transcribed_RNA"/>
</dbReference>
<feature type="domain" description="HIG1" evidence="7">
    <location>
        <begin position="18"/>
        <end position="104"/>
    </location>
</feature>
<evidence type="ECO:0000256" key="3">
    <source>
        <dbReference type="ARBA" id="ARBA00022989"/>
    </source>
</evidence>
<accession>A0A8D8UV04</accession>
<dbReference type="GO" id="GO:0031966">
    <property type="term" value="C:mitochondrial membrane"/>
    <property type="evidence" value="ECO:0007669"/>
    <property type="project" value="UniProtKB-SubCell"/>
</dbReference>
<dbReference type="InterPro" id="IPR007667">
    <property type="entry name" value="Hypoxia_induced_domain"/>
</dbReference>
<dbReference type="AlphaFoldDB" id="A0A8D8UV04"/>
<evidence type="ECO:0000313" key="8">
    <source>
        <dbReference type="EMBL" id="CAG6711262.1"/>
    </source>
</evidence>
<dbReference type="PANTHER" id="PTHR12297">
    <property type="entry name" value="HYPOXIA-INDUCBILE GENE 1 HIG1 -RELATED"/>
    <property type="match status" value="1"/>
</dbReference>
<feature type="transmembrane region" description="Helical" evidence="6">
    <location>
        <begin position="81"/>
        <end position="100"/>
    </location>
</feature>
<dbReference type="EMBL" id="HBUF01347966">
    <property type="protein sequence ID" value="CAG6711260.1"/>
    <property type="molecule type" value="Transcribed_RNA"/>
</dbReference>
<reference evidence="8" key="1">
    <citation type="submission" date="2021-05" db="EMBL/GenBank/DDBJ databases">
        <authorList>
            <person name="Alioto T."/>
            <person name="Alioto T."/>
            <person name="Gomez Garrido J."/>
        </authorList>
    </citation>
    <scope>NUCLEOTIDE SEQUENCE</scope>
</reference>
<dbReference type="EMBL" id="HBUF01227729">
    <property type="protein sequence ID" value="CAG6672159.1"/>
    <property type="molecule type" value="Transcribed_RNA"/>
</dbReference>
<dbReference type="EMBL" id="HBUF01227730">
    <property type="protein sequence ID" value="CAG6672160.1"/>
    <property type="molecule type" value="Transcribed_RNA"/>
</dbReference>
<feature type="transmembrane region" description="Helical" evidence="6">
    <location>
        <begin position="46"/>
        <end position="65"/>
    </location>
</feature>
<keyword evidence="3 6" id="KW-1133">Transmembrane helix</keyword>
<sequence length="104" mass="11694">MSKISQADQDQLDWLALEKKIDTGYQNFQEESGSQKFVRKFKENPLVPIGCMATASALVVGLYSMKTGDRKLSQMMMRMRVLAQGFTVTCIAGGLIYTAYQRND</sequence>
<dbReference type="Gene3D" id="6.10.140.1320">
    <property type="match status" value="1"/>
</dbReference>
<keyword evidence="5 6" id="KW-0472">Membrane</keyword>
<keyword evidence="2 6" id="KW-0812">Transmembrane</keyword>
<evidence type="ECO:0000256" key="5">
    <source>
        <dbReference type="ARBA" id="ARBA00023136"/>
    </source>
</evidence>
<dbReference type="EMBL" id="HBUF01347967">
    <property type="protein sequence ID" value="CAG6711261.1"/>
    <property type="molecule type" value="Transcribed_RNA"/>
</dbReference>
<dbReference type="GO" id="GO:0097250">
    <property type="term" value="P:mitochondrial respirasome assembly"/>
    <property type="evidence" value="ECO:0007669"/>
    <property type="project" value="TreeGrafter"/>
</dbReference>
<evidence type="ECO:0000259" key="7">
    <source>
        <dbReference type="PROSITE" id="PS51503"/>
    </source>
</evidence>
<evidence type="ECO:0000256" key="2">
    <source>
        <dbReference type="ARBA" id="ARBA00022692"/>
    </source>
</evidence>
<evidence type="ECO:0000256" key="4">
    <source>
        <dbReference type="ARBA" id="ARBA00023128"/>
    </source>
</evidence>
<dbReference type="InterPro" id="IPR050355">
    <property type="entry name" value="RCF1"/>
</dbReference>
<name>A0A8D8UV04_9HEMI</name>
<dbReference type="Pfam" id="PF04588">
    <property type="entry name" value="HIG_1_N"/>
    <property type="match status" value="1"/>
</dbReference>
<protein>
    <submittedName>
        <fullName evidence="8">HIG1 domain family member 2A, mitochondrial</fullName>
    </submittedName>
</protein>
<comment type="subcellular location">
    <subcellularLocation>
        <location evidence="1">Mitochondrion membrane</location>
    </subcellularLocation>
</comment>
<dbReference type="EMBL" id="HBUF01065608">
    <property type="protein sequence ID" value="CAG6627530.1"/>
    <property type="molecule type" value="Transcribed_RNA"/>
</dbReference>
<dbReference type="PROSITE" id="PS51503">
    <property type="entry name" value="HIG1"/>
    <property type="match status" value="1"/>
</dbReference>
<proteinExistence type="predicted"/>
<evidence type="ECO:0000256" key="6">
    <source>
        <dbReference type="SAM" id="Phobius"/>
    </source>
</evidence>
<keyword evidence="4" id="KW-0496">Mitochondrion</keyword>
<dbReference type="EMBL" id="HBUF01347969">
    <property type="protein sequence ID" value="CAG6711263.1"/>
    <property type="molecule type" value="Transcribed_RNA"/>
</dbReference>
<dbReference type="PANTHER" id="PTHR12297:SF3">
    <property type="entry name" value="HIG1 DOMAIN FAMILY MEMBER 1A"/>
    <property type="match status" value="1"/>
</dbReference>